<evidence type="ECO:0000313" key="1">
    <source>
        <dbReference type="EMBL" id="SBV37149.1"/>
    </source>
</evidence>
<sequence>MLPSSWVPMKVLTSRSGMTVAACTSGASDTASRQAAAASGRRKREAVADGIRLMGWILWVDVGGNRVARQCRAADGRPALAGRGRVPGTSKFRSIQVKHGNFGRCILQRNINGPARPCPHLLPRCLSGGIAGFHPSSGFHETDVILRSNMRRSEHCVKNSVQIV</sequence>
<organism evidence="1">
    <name type="scientific">uncultured Stenotrophomonas sp</name>
    <dbReference type="NCBI Taxonomy" id="165438"/>
    <lineage>
        <taxon>Bacteria</taxon>
        <taxon>Pseudomonadati</taxon>
        <taxon>Pseudomonadota</taxon>
        <taxon>Gammaproteobacteria</taxon>
        <taxon>Lysobacterales</taxon>
        <taxon>Lysobacteraceae</taxon>
        <taxon>Stenotrophomonas</taxon>
        <taxon>environmental samples</taxon>
    </lineage>
</organism>
<accession>A0A1Y5Q4E3</accession>
<proteinExistence type="predicted"/>
<reference evidence="1" key="1">
    <citation type="submission" date="2016-03" db="EMBL/GenBank/DDBJ databases">
        <authorList>
            <person name="Ploux O."/>
        </authorList>
    </citation>
    <scope>NUCLEOTIDE SEQUENCE</scope>
    <source>
        <strain evidence="1">UC10</strain>
    </source>
</reference>
<dbReference type="EMBL" id="FLTS01000001">
    <property type="protein sequence ID" value="SBV37149.1"/>
    <property type="molecule type" value="Genomic_DNA"/>
</dbReference>
<dbReference type="AlphaFoldDB" id="A0A1Y5Q4E3"/>
<gene>
    <name evidence="1" type="ORF">STPYR_12079</name>
</gene>
<protein>
    <submittedName>
        <fullName evidence="1">Uncharacterized protein</fullName>
    </submittedName>
</protein>
<name>A0A1Y5Q4E3_9GAMM</name>